<dbReference type="Proteomes" id="UP000053958">
    <property type="component" value="Unassembled WGS sequence"/>
</dbReference>
<evidence type="ECO:0000259" key="3">
    <source>
        <dbReference type="Pfam" id="PF25053"/>
    </source>
</evidence>
<name>A0A0F4YW84_RASE3</name>
<feature type="compositionally biased region" description="Polar residues" evidence="1">
    <location>
        <begin position="575"/>
        <end position="589"/>
    </location>
</feature>
<dbReference type="AlphaFoldDB" id="A0A0F4YW84"/>
<feature type="signal peptide" evidence="2">
    <location>
        <begin position="1"/>
        <end position="23"/>
    </location>
</feature>
<dbReference type="OrthoDB" id="4216307at2759"/>
<feature type="chain" id="PRO_5002481930" evidence="2">
    <location>
        <begin position="24"/>
        <end position="1151"/>
    </location>
</feature>
<dbReference type="GeneID" id="25315836"/>
<evidence type="ECO:0000256" key="2">
    <source>
        <dbReference type="SAM" id="SignalP"/>
    </source>
</evidence>
<evidence type="ECO:0000313" key="4">
    <source>
        <dbReference type="EMBL" id="KKA22489.1"/>
    </source>
</evidence>
<dbReference type="EMBL" id="LASV01000141">
    <property type="protein sequence ID" value="KKA22489.1"/>
    <property type="molecule type" value="Genomic_DNA"/>
</dbReference>
<dbReference type="Pfam" id="PF17132">
    <property type="entry name" value="Glyco_hydro_106"/>
    <property type="match status" value="1"/>
</dbReference>
<gene>
    <name evidence="4" type="ORF">T310_3487</name>
</gene>
<dbReference type="InterPro" id="IPR053161">
    <property type="entry name" value="Ulvan_degrading_GH"/>
</dbReference>
<dbReference type="PANTHER" id="PTHR36848:SF2">
    <property type="entry name" value="SECRETED PROTEIN"/>
    <property type="match status" value="1"/>
</dbReference>
<feature type="region of interest" description="Disordered" evidence="1">
    <location>
        <begin position="566"/>
        <end position="591"/>
    </location>
</feature>
<organism evidence="4 5">
    <name type="scientific">Rasamsonia emersonii (strain ATCC 16479 / CBS 393.64 / IMI 116815)</name>
    <dbReference type="NCBI Taxonomy" id="1408163"/>
    <lineage>
        <taxon>Eukaryota</taxon>
        <taxon>Fungi</taxon>
        <taxon>Dikarya</taxon>
        <taxon>Ascomycota</taxon>
        <taxon>Pezizomycotina</taxon>
        <taxon>Eurotiomycetes</taxon>
        <taxon>Eurotiomycetidae</taxon>
        <taxon>Eurotiales</taxon>
        <taxon>Trichocomaceae</taxon>
        <taxon>Rasamsonia</taxon>
    </lineage>
</organism>
<feature type="domain" description="DUF7791" evidence="3">
    <location>
        <begin position="72"/>
        <end position="154"/>
    </location>
</feature>
<dbReference type="Pfam" id="PF25053">
    <property type="entry name" value="DUF7791"/>
    <property type="match status" value="1"/>
</dbReference>
<proteinExistence type="predicted"/>
<sequence>MADGVFLWVRLVVYSLLNGVGHHDSPSALRQKLKALPKDLDELFDKLLGSIDPANRKRPGFPFKGPVRGYSDKEIKIRHQDLRCQLDTLSKGLLEMVPTKHSDNLYFKYEVQFLHRTVREYLQDDLIISPIKARLTSFNFTKEFSRLCLAEFKFSRTKNDYLRTVISPYYGNFLHCYNQLTKEHISGEDLLLKYLDELGRILDSHSQLPSFYPNETDTDTGDLFWRQMWNVRNHVQPCNVKHISYLHLTALYRQAKYVSHKILEHPELAQTSDDLSLLLSVSLAPNPDPDLVLFLLEHSASCHDQVRIRDEKSEYPTTTVLSNIRQTFSNCWPLAGALQKNRPDPSVNAPVDKGTFSNPSVHVRPKFRYWIPDASVDPAIVARDVQAAGNVGAAGLEALGYYLYGGPPSNAGRGTAAPVSWATYGFGTEAWNTLFKAMAQAHKDNNLIMDFAMGPNQGTGVPAPANSDGLMWDLVAFNVSVPVERYFQRHPARMGHRKTGSCGNCVGDEVGGSHITLATSSLTDVTSKVDANGHLEVQFDGNVQGLNYTVFAIYLIHSLYRAQDGPEDLGGPQTPAKSLAQNGSTSSKNGTRELLMDVGNYGWEDSVEIEANVYWTQNMSSLFQADHGYSISKWLPILFHRNGHAKQSNPPVWWVTDEPDNGNSHIADYRKTLAAQYHKYLNTWAEDYLGLEFSAQVSYNLPMDMLANIPTVDAPECESLDFSDLIDGYRQYAGPANLASRRIVSSECGAVRGEAFAQTLPELLWKTKRSFVGSINQFVFHGFPYSGNYGNTTWPVFTTFNYQYSSMHGPHEPAWEFYRDQIDFVARNNYILQSGTPKIDVAFWQKITTYPGHITNRTYEPTDLEEKVEDGVLAPDAQAFRAMVVRANDSLTVDGVSKLVEFAHAGLPIIFSGGLPSSYLGTKDPKSIADAQHSLNETTSLPNVHVTDSRSRVILSFVHGLKRYKAGSSTGPSSPITLENWTLTVEHWDPPSNLSDIEGGARKYDTTHHLPRLVSWQEIPGLQNVSGRGYYSTSFEWPPSDGVDVDGAIIDFGFVVHTLRVSVNGHQLPPLDVTAAKADIGQTLVHGTNVVEAVVATPLGNVLRPIWYQLQTSGTGPSDPVAGGPPPPAGNYGLLKDVVVVPYKEVVVGGD</sequence>
<protein>
    <submittedName>
        <fullName evidence="4">Secreted protein</fullName>
    </submittedName>
</protein>
<dbReference type="STRING" id="1408163.A0A0F4YW84"/>
<comment type="caution">
    <text evidence="4">The sequence shown here is derived from an EMBL/GenBank/DDBJ whole genome shotgun (WGS) entry which is preliminary data.</text>
</comment>
<dbReference type="PANTHER" id="PTHR36848">
    <property type="entry name" value="DNA-BINDING PROTEIN (PUTATIVE SECRETED PROTEIN)-RELATED"/>
    <property type="match status" value="1"/>
</dbReference>
<evidence type="ECO:0000313" key="5">
    <source>
        <dbReference type="Proteomes" id="UP000053958"/>
    </source>
</evidence>
<evidence type="ECO:0000256" key="1">
    <source>
        <dbReference type="SAM" id="MobiDB-lite"/>
    </source>
</evidence>
<keyword evidence="5" id="KW-1185">Reference proteome</keyword>
<keyword evidence="2" id="KW-0732">Signal</keyword>
<dbReference type="InterPro" id="IPR056693">
    <property type="entry name" value="DUF7791"/>
</dbReference>
<dbReference type="SUPFAM" id="SSF49785">
    <property type="entry name" value="Galactose-binding domain-like"/>
    <property type="match status" value="1"/>
</dbReference>
<accession>A0A0F4YW84</accession>
<dbReference type="InterPro" id="IPR008979">
    <property type="entry name" value="Galactose-bd-like_sf"/>
</dbReference>
<reference evidence="4 5" key="1">
    <citation type="submission" date="2015-04" db="EMBL/GenBank/DDBJ databases">
        <authorList>
            <person name="Heijne W.H."/>
            <person name="Fedorova N.D."/>
            <person name="Nierman W.C."/>
            <person name="Vollebregt A.W."/>
            <person name="Zhao Z."/>
            <person name="Wu L."/>
            <person name="Kumar M."/>
            <person name="Stam H."/>
            <person name="van den Berg M.A."/>
            <person name="Pel H.J."/>
        </authorList>
    </citation>
    <scope>NUCLEOTIDE SEQUENCE [LARGE SCALE GENOMIC DNA]</scope>
    <source>
        <strain evidence="4 5">CBS 393.64</strain>
    </source>
</reference>
<dbReference type="RefSeq" id="XP_013329101.1">
    <property type="nucleotide sequence ID" value="XM_013473647.1"/>
</dbReference>